<dbReference type="KEGG" id="psim:KR76_08040"/>
<dbReference type="OrthoDB" id="8654052at2"/>
<dbReference type="EMBL" id="CP009896">
    <property type="protein sequence ID" value="AIY16734.1"/>
    <property type="molecule type" value="Genomic_DNA"/>
</dbReference>
<dbReference type="Gene3D" id="1.10.357.10">
    <property type="entry name" value="Tetracycline Repressor, domain 2"/>
    <property type="match status" value="1"/>
</dbReference>
<dbReference type="AlphaFoldDB" id="A0A0A1DHF1"/>
<proteinExistence type="predicted"/>
<dbReference type="Pfam" id="PF00440">
    <property type="entry name" value="TetR_N"/>
    <property type="match status" value="1"/>
</dbReference>
<dbReference type="GO" id="GO:0003700">
    <property type="term" value="F:DNA-binding transcription factor activity"/>
    <property type="evidence" value="ECO:0007669"/>
    <property type="project" value="TreeGrafter"/>
</dbReference>
<dbReference type="STRING" id="2045.KR76_08040"/>
<name>A0A0A1DHF1_NOCSI</name>
<keyword evidence="1" id="KW-0805">Transcription regulation</keyword>
<evidence type="ECO:0000313" key="4">
    <source>
        <dbReference type="EMBL" id="AIY16734.1"/>
    </source>
</evidence>
<dbReference type="RefSeq" id="WP_038677622.1">
    <property type="nucleotide sequence ID" value="NZ_BJMC01000017.1"/>
</dbReference>
<keyword evidence="5" id="KW-1185">Reference proteome</keyword>
<keyword evidence="3" id="KW-0804">Transcription</keyword>
<dbReference type="PROSITE" id="PS50977">
    <property type="entry name" value="HTH_TETR_2"/>
    <property type="match status" value="1"/>
</dbReference>
<dbReference type="InterPro" id="IPR009057">
    <property type="entry name" value="Homeodomain-like_sf"/>
</dbReference>
<accession>A0A0A1DHF1</accession>
<gene>
    <name evidence="4" type="ORF">KR76_08040</name>
</gene>
<dbReference type="PANTHER" id="PTHR30055:SF234">
    <property type="entry name" value="HTH-TYPE TRANSCRIPTIONAL REGULATOR BETI"/>
    <property type="match status" value="1"/>
</dbReference>
<dbReference type="PANTHER" id="PTHR30055">
    <property type="entry name" value="HTH-TYPE TRANSCRIPTIONAL REGULATOR RUTR"/>
    <property type="match status" value="1"/>
</dbReference>
<evidence type="ECO:0000256" key="3">
    <source>
        <dbReference type="ARBA" id="ARBA00023163"/>
    </source>
</evidence>
<evidence type="ECO:0000256" key="2">
    <source>
        <dbReference type="ARBA" id="ARBA00023125"/>
    </source>
</evidence>
<protein>
    <submittedName>
        <fullName evidence="4">Transcriptional regulator, TetR family</fullName>
    </submittedName>
</protein>
<dbReference type="HOGENOM" id="CLU_069356_38_3_11"/>
<dbReference type="InterPro" id="IPR001647">
    <property type="entry name" value="HTH_TetR"/>
</dbReference>
<dbReference type="SUPFAM" id="SSF46689">
    <property type="entry name" value="Homeodomain-like"/>
    <property type="match status" value="1"/>
</dbReference>
<evidence type="ECO:0000313" key="5">
    <source>
        <dbReference type="Proteomes" id="UP000030300"/>
    </source>
</evidence>
<reference evidence="4 5" key="1">
    <citation type="journal article" date="2015" name="Genome Announc.">
        <title>Complete Genome Sequence of Steroid-Transforming Nocardioides simplex VKM Ac-2033D.</title>
        <authorList>
            <person name="Shtratnikova V.Y."/>
            <person name="Schelkunov M.I."/>
            <person name="Pekov Y.A."/>
            <person name="Fokina V.V."/>
            <person name="Logacheva M.D."/>
            <person name="Sokolov S.L."/>
            <person name="Bragin E.Y."/>
            <person name="Ashapkin V.V."/>
            <person name="Donova M.V."/>
        </authorList>
    </citation>
    <scope>NUCLEOTIDE SEQUENCE [LARGE SCALE GENOMIC DNA]</scope>
    <source>
        <strain evidence="4 5">VKM Ac-2033D</strain>
    </source>
</reference>
<dbReference type="InterPro" id="IPR050109">
    <property type="entry name" value="HTH-type_TetR-like_transc_reg"/>
</dbReference>
<dbReference type="GO" id="GO:0000976">
    <property type="term" value="F:transcription cis-regulatory region binding"/>
    <property type="evidence" value="ECO:0007669"/>
    <property type="project" value="TreeGrafter"/>
</dbReference>
<dbReference type="Proteomes" id="UP000030300">
    <property type="component" value="Chromosome"/>
</dbReference>
<sequence length="186" mass="19797">MSTRDTVLAAAQRLLTTDPTASMAQIATAAGVGRATVHRHFASREDLLHEIGVRSLERWAESQRAAGLAEVVAAGDADRIRACLEVLIDAFVVDADEIGIALTDPTVLNAPDLRERADALFTQEVTLYAAAQDAGVLRADVPARWLGHSLYGLLIAVRDALVSGDIARRDAEALVRSTFLEGGAAR</sequence>
<keyword evidence="2" id="KW-0238">DNA-binding</keyword>
<evidence type="ECO:0000256" key="1">
    <source>
        <dbReference type="ARBA" id="ARBA00023015"/>
    </source>
</evidence>
<dbReference type="eggNOG" id="COG1309">
    <property type="taxonomic scope" value="Bacteria"/>
</dbReference>
<organism evidence="4 5">
    <name type="scientific">Nocardioides simplex</name>
    <name type="common">Arthrobacter simplex</name>
    <dbReference type="NCBI Taxonomy" id="2045"/>
    <lineage>
        <taxon>Bacteria</taxon>
        <taxon>Bacillati</taxon>
        <taxon>Actinomycetota</taxon>
        <taxon>Actinomycetes</taxon>
        <taxon>Propionibacteriales</taxon>
        <taxon>Nocardioidaceae</taxon>
        <taxon>Pimelobacter</taxon>
    </lineage>
</organism>
<dbReference type="GeneID" id="96608871"/>